<reference evidence="1" key="1">
    <citation type="journal article" date="2015" name="Nature">
        <title>Complex archaea that bridge the gap between prokaryotes and eukaryotes.</title>
        <authorList>
            <person name="Spang A."/>
            <person name="Saw J.H."/>
            <person name="Jorgensen S.L."/>
            <person name="Zaremba-Niedzwiedzka K."/>
            <person name="Martijn J."/>
            <person name="Lind A.E."/>
            <person name="van Eijk R."/>
            <person name="Schleper C."/>
            <person name="Guy L."/>
            <person name="Ettema T.J."/>
        </authorList>
    </citation>
    <scope>NUCLEOTIDE SEQUENCE</scope>
</reference>
<name>A0A0F9D7Z1_9ZZZZ</name>
<comment type="caution">
    <text evidence="1">The sequence shown here is derived from an EMBL/GenBank/DDBJ whole genome shotgun (WGS) entry which is preliminary data.</text>
</comment>
<proteinExistence type="predicted"/>
<sequence length="137" mass="15550">MRGKRGDLVISKDGYYGIILAVERNKTIVFMGNSLRMVCEPDDLKILPIKEVGGAGDPGNNPSNFYELLPVHYDDAPHDFRIKQVEQDQEIELCFEELEKTRLAFRLLVDELAESKKIGDEVLARLREGTAAREKQT</sequence>
<accession>A0A0F9D7Z1</accession>
<protein>
    <submittedName>
        <fullName evidence="1">Uncharacterized protein</fullName>
    </submittedName>
</protein>
<gene>
    <name evidence="1" type="ORF">LCGC14_2232620</name>
</gene>
<dbReference type="EMBL" id="LAZR01030069">
    <property type="protein sequence ID" value="KKL57719.1"/>
    <property type="molecule type" value="Genomic_DNA"/>
</dbReference>
<evidence type="ECO:0000313" key="1">
    <source>
        <dbReference type="EMBL" id="KKL57719.1"/>
    </source>
</evidence>
<dbReference type="AlphaFoldDB" id="A0A0F9D7Z1"/>
<organism evidence="1">
    <name type="scientific">marine sediment metagenome</name>
    <dbReference type="NCBI Taxonomy" id="412755"/>
    <lineage>
        <taxon>unclassified sequences</taxon>
        <taxon>metagenomes</taxon>
        <taxon>ecological metagenomes</taxon>
    </lineage>
</organism>